<protein>
    <submittedName>
        <fullName evidence="5">T-cell activation Rho GTPase-activating protein-like</fullName>
    </submittedName>
</protein>
<dbReference type="SMART" id="SM00324">
    <property type="entry name" value="RhoGAP"/>
    <property type="match status" value="1"/>
</dbReference>
<feature type="region of interest" description="Disordered" evidence="3">
    <location>
        <begin position="503"/>
        <end position="554"/>
    </location>
</feature>
<keyword evidence="1" id="KW-0343">GTPase activation</keyword>
<dbReference type="PANTHER" id="PTHR23179:SF26">
    <property type="entry name" value="T-CELL ACTIVATION RHO GTPASE-ACTIVATING PROTEIN"/>
    <property type="match status" value="1"/>
</dbReference>
<feature type="domain" description="Rho-GAP" evidence="4">
    <location>
        <begin position="44"/>
        <end position="230"/>
    </location>
</feature>
<dbReference type="CDD" id="cd04402">
    <property type="entry name" value="RhoGAP_ARHGAP20"/>
    <property type="match status" value="1"/>
</dbReference>
<dbReference type="EMBL" id="JARO02000224">
    <property type="protein sequence ID" value="KPP79376.1"/>
    <property type="molecule type" value="Genomic_DNA"/>
</dbReference>
<evidence type="ECO:0000313" key="5">
    <source>
        <dbReference type="EMBL" id="KPP79376.1"/>
    </source>
</evidence>
<proteinExistence type="predicted"/>
<accession>A0A0P7XR59</accession>
<comment type="caution">
    <text evidence="5">The sequence shown here is derived from an EMBL/GenBank/DDBJ whole genome shotgun (WGS) entry which is preliminary data.</text>
</comment>
<evidence type="ECO:0000313" key="6">
    <source>
        <dbReference type="Proteomes" id="UP000034805"/>
    </source>
</evidence>
<dbReference type="SUPFAM" id="SSF48350">
    <property type="entry name" value="GTPase activation domain, GAP"/>
    <property type="match status" value="1"/>
</dbReference>
<dbReference type="AlphaFoldDB" id="A0A0P7XR59"/>
<sequence>MMKESLGDQVCNVEKPSGQSSGNGINRWRSLFLQIRRRSATQCDSSESCCSRAVLFGQPLSNICEDGDILVLLYKNGPSVEGIFRRACNIRGMRGIKEQLNSGEEVNMEEQSVILLAALLKDFLRHIPGRLLVEEQYQAWTAALDIENVQEKCKQLKLVLDSLPKPNILLLQYLLCLLLRISKDSSTNMMDAKNLAVCISPNLLQQDSVDAVEKVTSLTQFLIENCCEIFGESIGTLLDDCDEEELPDNLDSLSLYQQDSAYDSPDPDADIGDAIRDHQTIKVRKGPQQLSPGAVSKPFNRRCSEPIIYPSAVLKTNMMLTRSHDDFSMENADLVDPLLKKQNSDDSFLFARRGGRKQLPLQKFRGSSAMETPRTVSPKDSSYSSSCSLESASSNISEDSVFGGTSTTSSVTLQKAGPSPQSFSSICIEDVENRGKVAKRRPLSLRMEKKKGKNRGSMKKESNEVDVPLSNDILEQEVQEIAERVKPRTRPRSLSAMEVFQLVDSRRPSRPPSYIEAVSSSELPPSQQSKPITVQDARNMSTDRKSRPSSMIDNVFNTSPTSFLAEGYSVTEEQTAMVTQSVVFRPRAMSESVSRSHHERLSRRVSQPLFEEMLSAKESYV</sequence>
<dbReference type="InterPro" id="IPR008936">
    <property type="entry name" value="Rho_GTPase_activation_prot"/>
</dbReference>
<keyword evidence="2" id="KW-0597">Phosphoprotein</keyword>
<dbReference type="InterPro" id="IPR047886">
    <property type="entry name" value="ARHGAP20-like_RhoGAP"/>
</dbReference>
<gene>
    <name evidence="5" type="ORF">Z043_101051</name>
</gene>
<name>A0A0P7XR59_SCLFO</name>
<feature type="compositionally biased region" description="Polar residues" evidence="3">
    <location>
        <begin position="518"/>
        <end position="540"/>
    </location>
</feature>
<dbReference type="PANTHER" id="PTHR23179">
    <property type="entry name" value="T-CELL ACTIVATION RHO GTPASE ACTIVATING PROTEIN-RELATED"/>
    <property type="match status" value="1"/>
</dbReference>
<dbReference type="Pfam" id="PF00620">
    <property type="entry name" value="RhoGAP"/>
    <property type="match status" value="1"/>
</dbReference>
<evidence type="ECO:0000256" key="1">
    <source>
        <dbReference type="ARBA" id="ARBA00022468"/>
    </source>
</evidence>
<dbReference type="InterPro" id="IPR000198">
    <property type="entry name" value="RhoGAP_dom"/>
</dbReference>
<evidence type="ECO:0000259" key="4">
    <source>
        <dbReference type="PROSITE" id="PS50238"/>
    </source>
</evidence>
<organism evidence="5 6">
    <name type="scientific">Scleropages formosus</name>
    <name type="common">Asian bonytongue</name>
    <name type="synonym">Osteoglossum formosum</name>
    <dbReference type="NCBI Taxonomy" id="113540"/>
    <lineage>
        <taxon>Eukaryota</taxon>
        <taxon>Metazoa</taxon>
        <taxon>Chordata</taxon>
        <taxon>Craniata</taxon>
        <taxon>Vertebrata</taxon>
        <taxon>Euteleostomi</taxon>
        <taxon>Actinopterygii</taxon>
        <taxon>Neopterygii</taxon>
        <taxon>Teleostei</taxon>
        <taxon>Osteoglossocephala</taxon>
        <taxon>Osteoglossomorpha</taxon>
        <taxon>Osteoglossiformes</taxon>
        <taxon>Osteoglossidae</taxon>
        <taxon>Scleropages</taxon>
    </lineage>
</organism>
<feature type="region of interest" description="Disordered" evidence="3">
    <location>
        <begin position="360"/>
        <end position="419"/>
    </location>
</feature>
<dbReference type="Proteomes" id="UP000034805">
    <property type="component" value="Unassembled WGS sequence"/>
</dbReference>
<evidence type="ECO:0000256" key="2">
    <source>
        <dbReference type="ARBA" id="ARBA00022553"/>
    </source>
</evidence>
<dbReference type="GO" id="GO:0007165">
    <property type="term" value="P:signal transduction"/>
    <property type="evidence" value="ECO:0007669"/>
    <property type="project" value="InterPro"/>
</dbReference>
<dbReference type="GO" id="GO:0005096">
    <property type="term" value="F:GTPase activator activity"/>
    <property type="evidence" value="ECO:0007669"/>
    <property type="project" value="UniProtKB-KW"/>
</dbReference>
<dbReference type="GO" id="GO:0035023">
    <property type="term" value="P:regulation of Rho protein signal transduction"/>
    <property type="evidence" value="ECO:0007669"/>
    <property type="project" value="InterPro"/>
</dbReference>
<evidence type="ECO:0000256" key="3">
    <source>
        <dbReference type="SAM" id="MobiDB-lite"/>
    </source>
</evidence>
<dbReference type="PROSITE" id="PS50238">
    <property type="entry name" value="RHOGAP"/>
    <property type="match status" value="1"/>
</dbReference>
<dbReference type="Gene3D" id="1.10.555.10">
    <property type="entry name" value="Rho GTPase activation protein"/>
    <property type="match status" value="1"/>
</dbReference>
<feature type="region of interest" description="Disordered" evidence="3">
    <location>
        <begin position="1"/>
        <end position="22"/>
    </location>
</feature>
<reference evidence="5 6" key="1">
    <citation type="submission" date="2015-08" db="EMBL/GenBank/DDBJ databases">
        <title>The genome of the Asian arowana (Scleropages formosus).</title>
        <authorList>
            <person name="Tan M.H."/>
            <person name="Gan H.M."/>
            <person name="Croft L.J."/>
            <person name="Austin C.M."/>
        </authorList>
    </citation>
    <scope>NUCLEOTIDE SEQUENCE [LARGE SCALE GENOMIC DNA]</scope>
    <source>
        <strain evidence="5">Aro1</strain>
    </source>
</reference>
<feature type="compositionally biased region" description="Low complexity" evidence="3">
    <location>
        <begin position="375"/>
        <end position="412"/>
    </location>
</feature>